<dbReference type="AlphaFoldDB" id="A0A1X7NY93"/>
<protein>
    <submittedName>
        <fullName evidence="1">Uncharacterized protein</fullName>
    </submittedName>
</protein>
<dbReference type="OrthoDB" id="8448203at2"/>
<evidence type="ECO:0000313" key="2">
    <source>
        <dbReference type="Proteomes" id="UP000193083"/>
    </source>
</evidence>
<evidence type="ECO:0000313" key="1">
    <source>
        <dbReference type="EMBL" id="SMH43410.1"/>
    </source>
</evidence>
<dbReference type="RefSeq" id="WP_085464792.1">
    <property type="nucleotide sequence ID" value="NZ_FXBL01000004.1"/>
</dbReference>
<dbReference type="Proteomes" id="UP000193083">
    <property type="component" value="Unassembled WGS sequence"/>
</dbReference>
<reference evidence="1 2" key="1">
    <citation type="submission" date="2017-04" db="EMBL/GenBank/DDBJ databases">
        <authorList>
            <person name="Afonso C.L."/>
            <person name="Miller P.J."/>
            <person name="Scott M.A."/>
            <person name="Spackman E."/>
            <person name="Goraichik I."/>
            <person name="Dimitrov K.M."/>
            <person name="Suarez D.L."/>
            <person name="Swayne D.E."/>
        </authorList>
    </citation>
    <scope>NUCLEOTIDE SEQUENCE [LARGE SCALE GENOMIC DNA]</scope>
    <source>
        <strain evidence="1 2">B5P</strain>
    </source>
</reference>
<organism evidence="1 2">
    <name type="scientific">Mesorhizobium australicum</name>
    <dbReference type="NCBI Taxonomy" id="536018"/>
    <lineage>
        <taxon>Bacteria</taxon>
        <taxon>Pseudomonadati</taxon>
        <taxon>Pseudomonadota</taxon>
        <taxon>Alphaproteobacteria</taxon>
        <taxon>Hyphomicrobiales</taxon>
        <taxon>Phyllobacteriaceae</taxon>
        <taxon>Mesorhizobium</taxon>
    </lineage>
</organism>
<dbReference type="EMBL" id="FXBL01000004">
    <property type="protein sequence ID" value="SMH43410.1"/>
    <property type="molecule type" value="Genomic_DNA"/>
</dbReference>
<sequence length="97" mass="10403">MIVDYAPSKGLSLLEAEDFKGFKLRIAGSETRPAIDGVTFVDDGNVLIGVDRVPSLPGAPATAEWRAGYQAMVDYAAKKGWIDAATNSIRAHVERVP</sequence>
<name>A0A1X7NY93_9HYPH</name>
<proteinExistence type="predicted"/>
<keyword evidence="2" id="KW-1185">Reference proteome</keyword>
<accession>A0A1X7NY93</accession>
<gene>
    <name evidence="1" type="ORF">SAMN02982922_2899</name>
</gene>